<feature type="transmembrane region" description="Helical" evidence="1">
    <location>
        <begin position="52"/>
        <end position="72"/>
    </location>
</feature>
<name>A0ABU1Z860_9BURK</name>
<keyword evidence="1" id="KW-0472">Membrane</keyword>
<feature type="transmembrane region" description="Helical" evidence="1">
    <location>
        <begin position="114"/>
        <end position="137"/>
    </location>
</feature>
<organism evidence="2 3">
    <name type="scientific">Pelomonas aquatica</name>
    <dbReference type="NCBI Taxonomy" id="431058"/>
    <lineage>
        <taxon>Bacteria</taxon>
        <taxon>Pseudomonadati</taxon>
        <taxon>Pseudomonadota</taxon>
        <taxon>Betaproteobacteria</taxon>
        <taxon>Burkholderiales</taxon>
        <taxon>Sphaerotilaceae</taxon>
        <taxon>Roseateles</taxon>
    </lineage>
</organism>
<keyword evidence="1" id="KW-0812">Transmembrane</keyword>
<dbReference type="Proteomes" id="UP001180536">
    <property type="component" value="Unassembled WGS sequence"/>
</dbReference>
<evidence type="ECO:0000313" key="3">
    <source>
        <dbReference type="Proteomes" id="UP001180536"/>
    </source>
</evidence>
<sequence>MWTGLASHPWAYPALETVHLLGIALLFGGLLVFELRLLGLARRLDLAALGRLVLPMALLGFALCLLTGLAMFSTQPQELLANPAFRIKLLLLMLAGANAAWFHARGGLALADRAARVQGLLSLWIWIAVIICGRWIAYI</sequence>
<accession>A0ABU1Z860</accession>
<feature type="transmembrane region" description="Helical" evidence="1">
    <location>
        <begin position="20"/>
        <end position="40"/>
    </location>
</feature>
<keyword evidence="3" id="KW-1185">Reference proteome</keyword>
<gene>
    <name evidence="2" type="ORF">J2X16_001250</name>
</gene>
<keyword evidence="1" id="KW-1133">Transmembrane helix</keyword>
<evidence type="ECO:0000256" key="1">
    <source>
        <dbReference type="SAM" id="Phobius"/>
    </source>
</evidence>
<dbReference type="RefSeq" id="WP_056873653.1">
    <property type="nucleotide sequence ID" value="NZ_JAVDXQ010000002.1"/>
</dbReference>
<protein>
    <recommendedName>
        <fullName evidence="4">Copper resistance protein D domain-containing protein</fullName>
    </recommendedName>
</protein>
<proteinExistence type="predicted"/>
<feature type="transmembrane region" description="Helical" evidence="1">
    <location>
        <begin position="84"/>
        <end position="102"/>
    </location>
</feature>
<dbReference type="EMBL" id="JAVDXQ010000002">
    <property type="protein sequence ID" value="MDR7295911.1"/>
    <property type="molecule type" value="Genomic_DNA"/>
</dbReference>
<evidence type="ECO:0000313" key="2">
    <source>
        <dbReference type="EMBL" id="MDR7295911.1"/>
    </source>
</evidence>
<comment type="caution">
    <text evidence="2">The sequence shown here is derived from an EMBL/GenBank/DDBJ whole genome shotgun (WGS) entry which is preliminary data.</text>
</comment>
<evidence type="ECO:0008006" key="4">
    <source>
        <dbReference type="Google" id="ProtNLM"/>
    </source>
</evidence>
<reference evidence="2 3" key="1">
    <citation type="submission" date="2023-07" db="EMBL/GenBank/DDBJ databases">
        <title>Sorghum-associated microbial communities from plants grown in Nebraska, USA.</title>
        <authorList>
            <person name="Schachtman D."/>
        </authorList>
    </citation>
    <scope>NUCLEOTIDE SEQUENCE [LARGE SCALE GENOMIC DNA]</scope>
    <source>
        <strain evidence="2 3">BE310</strain>
    </source>
</reference>